<proteinExistence type="inferred from homology"/>
<dbReference type="GO" id="GO:0003677">
    <property type="term" value="F:DNA binding"/>
    <property type="evidence" value="ECO:0007669"/>
    <property type="project" value="UniProtKB-KW"/>
</dbReference>
<dbReference type="Proteomes" id="UP001329151">
    <property type="component" value="Chromosome"/>
</dbReference>
<name>A0AA86IZJ6_9BURK</name>
<dbReference type="InterPro" id="IPR010985">
    <property type="entry name" value="Ribbon_hlx_hlx"/>
</dbReference>
<keyword evidence="8" id="KW-1185">Reference proteome</keyword>
<dbReference type="KEGG" id="lto:RGQ30_20400"/>
<dbReference type="Gene3D" id="1.20.5.780">
    <property type="entry name" value="Single helix bin"/>
    <property type="match status" value="1"/>
</dbReference>
<evidence type="ECO:0000313" key="8">
    <source>
        <dbReference type="Proteomes" id="UP001329151"/>
    </source>
</evidence>
<dbReference type="AlphaFoldDB" id="A0AA86IZJ6"/>
<keyword evidence="1" id="KW-0678">Repressor</keyword>
<keyword evidence="3" id="KW-0805">Transcription regulation</keyword>
<evidence type="ECO:0000256" key="6">
    <source>
        <dbReference type="ARBA" id="ARBA00049988"/>
    </source>
</evidence>
<evidence type="ECO:0000256" key="5">
    <source>
        <dbReference type="ARBA" id="ARBA00023163"/>
    </source>
</evidence>
<dbReference type="PANTHER" id="PTHR35401">
    <property type="entry name" value="COPG FAMILY HELIX-TURN-HELIX PROTEIN-RELATED-RELATED"/>
    <property type="match status" value="1"/>
</dbReference>
<dbReference type="InterPro" id="IPR014795">
    <property type="entry name" value="TacA_1-like"/>
</dbReference>
<reference evidence="7 8" key="1">
    <citation type="submission" date="2023-10" db="EMBL/GenBank/DDBJ databases">
        <title>Complete Genome Sequence of Limnobacter thiooxidans CS-K2T, Isolated from freshwater lake sediments in Bavaria, Germany.</title>
        <authorList>
            <person name="Naruki M."/>
            <person name="Watanabe A."/>
            <person name="Warashina T."/>
            <person name="Morita T."/>
            <person name="Arakawa K."/>
        </authorList>
    </citation>
    <scope>NUCLEOTIDE SEQUENCE [LARGE SCALE GENOMIC DNA]</scope>
    <source>
        <strain evidence="7 8">CS-K2</strain>
    </source>
</reference>
<dbReference type="SUPFAM" id="SSF47598">
    <property type="entry name" value="Ribbon-helix-helix"/>
    <property type="match status" value="1"/>
</dbReference>
<gene>
    <name evidence="7" type="ORF">RGQ30_20400</name>
</gene>
<accession>A0AA86IZJ6</accession>
<dbReference type="GO" id="GO:0006355">
    <property type="term" value="P:regulation of DNA-templated transcription"/>
    <property type="evidence" value="ECO:0007669"/>
    <property type="project" value="InterPro"/>
</dbReference>
<organism evidence="7 8">
    <name type="scientific">Limnobacter thiooxidans</name>
    <dbReference type="NCBI Taxonomy" id="131080"/>
    <lineage>
        <taxon>Bacteria</taxon>
        <taxon>Pseudomonadati</taxon>
        <taxon>Pseudomonadota</taxon>
        <taxon>Betaproteobacteria</taxon>
        <taxon>Burkholderiales</taxon>
        <taxon>Burkholderiaceae</taxon>
        <taxon>Limnobacter</taxon>
    </lineage>
</organism>
<dbReference type="Pfam" id="PF08681">
    <property type="entry name" value="TacA1"/>
    <property type="match status" value="1"/>
</dbReference>
<protein>
    <submittedName>
        <fullName evidence="7">DUF1778 domain-containing protein</fullName>
    </submittedName>
</protein>
<dbReference type="RefSeq" id="WP_130555998.1">
    <property type="nucleotide sequence ID" value="NZ_AP028947.1"/>
</dbReference>
<evidence type="ECO:0000256" key="2">
    <source>
        <dbReference type="ARBA" id="ARBA00022649"/>
    </source>
</evidence>
<evidence type="ECO:0000256" key="1">
    <source>
        <dbReference type="ARBA" id="ARBA00022491"/>
    </source>
</evidence>
<evidence type="ECO:0000256" key="3">
    <source>
        <dbReference type="ARBA" id="ARBA00023015"/>
    </source>
</evidence>
<evidence type="ECO:0000256" key="4">
    <source>
        <dbReference type="ARBA" id="ARBA00023125"/>
    </source>
</evidence>
<comment type="similarity">
    <text evidence="6">Belongs to the TacA antitoxin family.</text>
</comment>
<dbReference type="PANTHER" id="PTHR35401:SF1">
    <property type="entry name" value="CYTOPLASMIC PROTEIN"/>
    <property type="match status" value="1"/>
</dbReference>
<evidence type="ECO:0000313" key="7">
    <source>
        <dbReference type="EMBL" id="BET26539.1"/>
    </source>
</evidence>
<sequence length="94" mass="10572">MKDTVIKIRTSSQVCDLIDEAAKVQGKTRSDFMLDASIEKSQVVLLDQVFCGLGNTAFIEFVDLIETQFAPSEGFKKLMSIEPIWSKELGKFEH</sequence>
<keyword evidence="2" id="KW-1277">Toxin-antitoxin system</keyword>
<keyword evidence="4" id="KW-0238">DNA-binding</keyword>
<dbReference type="EMBL" id="AP028947">
    <property type="protein sequence ID" value="BET26539.1"/>
    <property type="molecule type" value="Genomic_DNA"/>
</dbReference>
<keyword evidence="5" id="KW-0804">Transcription</keyword>